<comment type="similarity">
    <text evidence="5">Belongs to the FPP/GGPP synthase family.</text>
</comment>
<dbReference type="SUPFAM" id="SSF48576">
    <property type="entry name" value="Terpenoid synthases"/>
    <property type="match status" value="1"/>
</dbReference>
<dbReference type="GO" id="GO:0046872">
    <property type="term" value="F:metal ion binding"/>
    <property type="evidence" value="ECO:0007669"/>
    <property type="project" value="UniProtKB-KW"/>
</dbReference>
<protein>
    <recommendedName>
        <fullName evidence="8">Polyprenyl synthetase family protein</fullName>
    </recommendedName>
</protein>
<evidence type="ECO:0000256" key="2">
    <source>
        <dbReference type="ARBA" id="ARBA00022679"/>
    </source>
</evidence>
<dbReference type="AlphaFoldDB" id="A0A1Q5PJC0"/>
<dbReference type="EMBL" id="MQSV01000007">
    <property type="protein sequence ID" value="OKL45974.1"/>
    <property type="molecule type" value="Genomic_DNA"/>
</dbReference>
<dbReference type="RefSeq" id="WP_073709841.1">
    <property type="nucleotide sequence ID" value="NZ_MQSU01000002.1"/>
</dbReference>
<keyword evidence="3" id="KW-0479">Metal-binding</keyword>
<organism evidence="6 7">
    <name type="scientific">Boudabousia liubingyangii</name>
    <dbReference type="NCBI Taxonomy" id="1921764"/>
    <lineage>
        <taxon>Bacteria</taxon>
        <taxon>Bacillati</taxon>
        <taxon>Actinomycetota</taxon>
        <taxon>Actinomycetes</taxon>
        <taxon>Actinomycetales</taxon>
        <taxon>Actinomycetaceae</taxon>
        <taxon>Boudabousia</taxon>
    </lineage>
</organism>
<sequence>MSDRFRNYGKHHEAYQKSIREEISHHLEQTFSAHDSQLWLALRELVTRSLSGGKGLRATCAFLGFQLAQEDEVAPAPENLVALGAALETYQASALTHDDYIDHSELRRGNPSVPALAHQLANRLGLAPSAQEYVSAAATFVGDLTLGMAFEFLGNAVQGLEESASLLSTFATMTSRVAIGQYLDTTLDFTSADSLSPAKALEVISYKTAGYSVITPVCLGAILGGMPSEDVRQLEAALAPWGFGFQLRDDQLGAFGISKETGKPTASDLKNGKRTVLMARTLEILEQEDPQAKAELVELLAPRRSRTEQDIARMAELLAEVSSQELLEKEIATLAEEGEAALDRLDFISPEALAQLKSLGQSLLWRRV</sequence>
<dbReference type="Proteomes" id="UP000186785">
    <property type="component" value="Unassembled WGS sequence"/>
</dbReference>
<proteinExistence type="inferred from homology"/>
<name>A0A1Q5PJC0_9ACTO</name>
<dbReference type="GO" id="GO:0004337">
    <property type="term" value="F:(2E,6E)-farnesyl diphosphate synthase activity"/>
    <property type="evidence" value="ECO:0007669"/>
    <property type="project" value="TreeGrafter"/>
</dbReference>
<evidence type="ECO:0000313" key="6">
    <source>
        <dbReference type="EMBL" id="OKL45974.1"/>
    </source>
</evidence>
<dbReference type="GO" id="GO:0005737">
    <property type="term" value="C:cytoplasm"/>
    <property type="evidence" value="ECO:0007669"/>
    <property type="project" value="TreeGrafter"/>
</dbReference>
<evidence type="ECO:0000256" key="1">
    <source>
        <dbReference type="ARBA" id="ARBA00001946"/>
    </source>
</evidence>
<dbReference type="STRING" id="1921764.BSR28_04515"/>
<dbReference type="InterPro" id="IPR039702">
    <property type="entry name" value="FPS1-like"/>
</dbReference>
<dbReference type="PANTHER" id="PTHR11525:SF0">
    <property type="entry name" value="FARNESYL PYROPHOSPHATE SYNTHASE"/>
    <property type="match status" value="1"/>
</dbReference>
<accession>A0A1Q5PJC0</accession>
<reference evidence="6 7" key="1">
    <citation type="submission" date="2016-11" db="EMBL/GenBank/DDBJ databases">
        <title>Actinomyces gypaetusis sp. nov. isolated from the vulture Gypaetus barbatus in Qinghai Tibet Plateau China.</title>
        <authorList>
            <person name="Meng X."/>
        </authorList>
    </citation>
    <scope>NUCLEOTIDE SEQUENCE [LARGE SCALE GENOMIC DNA]</scope>
    <source>
        <strain evidence="6 7">VUL4_2</strain>
    </source>
</reference>
<comment type="caution">
    <text evidence="6">The sequence shown here is derived from an EMBL/GenBank/DDBJ whole genome shotgun (WGS) entry which is preliminary data.</text>
</comment>
<comment type="cofactor">
    <cofactor evidence="1">
        <name>Mg(2+)</name>
        <dbReference type="ChEBI" id="CHEBI:18420"/>
    </cofactor>
</comment>
<dbReference type="InterPro" id="IPR008949">
    <property type="entry name" value="Isoprenoid_synthase_dom_sf"/>
</dbReference>
<dbReference type="OrthoDB" id="4497239at2"/>
<keyword evidence="7" id="KW-1185">Reference proteome</keyword>
<dbReference type="Gene3D" id="1.10.600.10">
    <property type="entry name" value="Farnesyl Diphosphate Synthase"/>
    <property type="match status" value="1"/>
</dbReference>
<dbReference type="Pfam" id="PF00348">
    <property type="entry name" value="polyprenyl_synt"/>
    <property type="match status" value="1"/>
</dbReference>
<dbReference type="GO" id="GO:0004161">
    <property type="term" value="F:dimethylallyltranstransferase activity"/>
    <property type="evidence" value="ECO:0007669"/>
    <property type="project" value="TreeGrafter"/>
</dbReference>
<dbReference type="GO" id="GO:0045337">
    <property type="term" value="P:farnesyl diphosphate biosynthetic process"/>
    <property type="evidence" value="ECO:0007669"/>
    <property type="project" value="TreeGrafter"/>
</dbReference>
<evidence type="ECO:0000256" key="4">
    <source>
        <dbReference type="ARBA" id="ARBA00022842"/>
    </source>
</evidence>
<keyword evidence="4" id="KW-0460">Magnesium</keyword>
<evidence type="ECO:0000256" key="3">
    <source>
        <dbReference type="ARBA" id="ARBA00022723"/>
    </source>
</evidence>
<evidence type="ECO:0008006" key="8">
    <source>
        <dbReference type="Google" id="ProtNLM"/>
    </source>
</evidence>
<gene>
    <name evidence="6" type="ORF">BSR29_08310</name>
</gene>
<dbReference type="InterPro" id="IPR000092">
    <property type="entry name" value="Polyprenyl_synt"/>
</dbReference>
<dbReference type="SFLD" id="SFLDS00005">
    <property type="entry name" value="Isoprenoid_Synthase_Type_I"/>
    <property type="match status" value="1"/>
</dbReference>
<evidence type="ECO:0000256" key="5">
    <source>
        <dbReference type="RuleBase" id="RU004466"/>
    </source>
</evidence>
<keyword evidence="2 5" id="KW-0808">Transferase</keyword>
<dbReference type="PANTHER" id="PTHR11525">
    <property type="entry name" value="FARNESYL-PYROPHOSPHATE SYNTHETASE"/>
    <property type="match status" value="1"/>
</dbReference>
<evidence type="ECO:0000313" key="7">
    <source>
        <dbReference type="Proteomes" id="UP000186785"/>
    </source>
</evidence>